<dbReference type="STRING" id="272558.gene:10726445"/>
<dbReference type="OrthoDB" id="7874789at2"/>
<proteinExistence type="predicted"/>
<dbReference type="HOGENOM" id="CLU_2969783_0_0_9"/>
<organism evidence="1 2">
    <name type="scientific">Halalkalibacterium halodurans (strain ATCC BAA-125 / DSM 18197 / FERM 7344 / JCM 9153 / C-125)</name>
    <name type="common">Bacillus halodurans</name>
    <dbReference type="NCBI Taxonomy" id="272558"/>
    <lineage>
        <taxon>Bacteria</taxon>
        <taxon>Bacillati</taxon>
        <taxon>Bacillota</taxon>
        <taxon>Bacilli</taxon>
        <taxon>Bacillales</taxon>
        <taxon>Bacillaceae</taxon>
        <taxon>Halalkalibacterium (ex Joshi et al. 2022)</taxon>
    </lineage>
</organism>
<accession>Q9KFA9</accession>
<dbReference type="EMBL" id="BA000004">
    <property type="protein sequence ID" value="BAB04295.1"/>
    <property type="molecule type" value="Genomic_DNA"/>
</dbReference>
<dbReference type="RefSeq" id="WP_010896753.1">
    <property type="nucleotide sequence ID" value="NC_002570.2"/>
</dbReference>
<sequence>MNLLSDVVLRLALSIPVEPINVEMVKRGIKKFGFVVSFAYQAVTAGLELVISPDRNGH</sequence>
<gene>
    <name evidence="1" type="ordered locus">BH0576</name>
</gene>
<protein>
    <submittedName>
        <fullName evidence="1">BH0576 protein</fullName>
    </submittedName>
</protein>
<keyword evidence="2" id="KW-1185">Reference proteome</keyword>
<dbReference type="PIR" id="H83721">
    <property type="entry name" value="H83721"/>
</dbReference>
<dbReference type="KEGG" id="bha:BH0576"/>
<name>Q9KFA9_HALH5</name>
<dbReference type="Proteomes" id="UP000001258">
    <property type="component" value="Chromosome"/>
</dbReference>
<evidence type="ECO:0000313" key="2">
    <source>
        <dbReference type="Proteomes" id="UP000001258"/>
    </source>
</evidence>
<reference evidence="1 2" key="1">
    <citation type="journal article" date="2000" name="Nucleic Acids Res.">
        <title>Complete genome sequence of the alkaliphilic bacterium Bacillus halodurans and genomic sequence comparison with Bacillus subtilis.</title>
        <authorList>
            <person name="Takami H."/>
            <person name="Nakasone K."/>
            <person name="Takaki Y."/>
            <person name="Maeno G."/>
            <person name="Sasaki R."/>
            <person name="Masui N."/>
            <person name="Fuji F."/>
            <person name="Hirama C."/>
            <person name="Nakamura Y."/>
            <person name="Ogasawara N."/>
            <person name="Kuhara S."/>
            <person name="Horikoshi K."/>
        </authorList>
    </citation>
    <scope>NUCLEOTIDE SEQUENCE [LARGE SCALE GENOMIC DNA]</scope>
    <source>
        <strain evidence="2">ATCC BAA-125 / DSM 18197 / FERM 7344 / JCM 9153 / C-125</strain>
    </source>
</reference>
<dbReference type="AlphaFoldDB" id="Q9KFA9"/>
<evidence type="ECO:0000313" key="1">
    <source>
        <dbReference type="EMBL" id="BAB04295.1"/>
    </source>
</evidence>